<feature type="transmembrane region" description="Helical" evidence="1">
    <location>
        <begin position="6"/>
        <end position="24"/>
    </location>
</feature>
<dbReference type="EMBL" id="FWFD01000017">
    <property type="protein sequence ID" value="SLM86964.1"/>
    <property type="molecule type" value="Genomic_DNA"/>
</dbReference>
<gene>
    <name evidence="2" type="ORF">FM121_12780</name>
</gene>
<sequence>MVIAAILPVGYFFIGILFLGNTIPEAFKESAITFLIMFVIAFGGLLFSKD</sequence>
<keyword evidence="3" id="KW-1185">Reference proteome</keyword>
<reference evidence="3" key="1">
    <citation type="submission" date="2017-02" db="EMBL/GenBank/DDBJ databases">
        <authorList>
            <person name="Dridi B."/>
        </authorList>
    </citation>
    <scope>NUCLEOTIDE SEQUENCE [LARGE SCALE GENOMIC DNA]</scope>
    <source>
        <strain evidence="3">bH819</strain>
    </source>
</reference>
<accession>A0A1X6WRP3</accession>
<name>A0A1X6WRP3_9ENTE</name>
<organism evidence="2 3">
    <name type="scientific">Vagococcus fluvialis bH819</name>
    <dbReference type="NCBI Taxonomy" id="1255619"/>
    <lineage>
        <taxon>Bacteria</taxon>
        <taxon>Bacillati</taxon>
        <taxon>Bacillota</taxon>
        <taxon>Bacilli</taxon>
        <taxon>Lactobacillales</taxon>
        <taxon>Enterococcaceae</taxon>
        <taxon>Vagococcus</taxon>
    </lineage>
</organism>
<keyword evidence="1" id="KW-1133">Transmembrane helix</keyword>
<keyword evidence="1" id="KW-0472">Membrane</keyword>
<keyword evidence="1" id="KW-0812">Transmembrane</keyword>
<dbReference type="AlphaFoldDB" id="A0A1X6WRP3"/>
<feature type="transmembrane region" description="Helical" evidence="1">
    <location>
        <begin position="31"/>
        <end position="48"/>
    </location>
</feature>
<evidence type="ECO:0000313" key="2">
    <source>
        <dbReference type="EMBL" id="SLM86964.1"/>
    </source>
</evidence>
<evidence type="ECO:0000313" key="3">
    <source>
        <dbReference type="Proteomes" id="UP000195918"/>
    </source>
</evidence>
<evidence type="ECO:0000256" key="1">
    <source>
        <dbReference type="SAM" id="Phobius"/>
    </source>
</evidence>
<dbReference type="Proteomes" id="UP000195918">
    <property type="component" value="Unassembled WGS sequence"/>
</dbReference>
<protein>
    <submittedName>
        <fullName evidence="2">Uncharacterized protein</fullName>
    </submittedName>
</protein>
<proteinExistence type="predicted"/>